<name>A0A894KQR2_9VIRU</name>
<proteinExistence type="predicted"/>
<reference evidence="2" key="1">
    <citation type="journal article" date="2020" name="Viruses">
        <title>Unmapped RNA Virus Diversity in Termites and their Symbionts.</title>
        <authorList>
            <person name="Lay C.L."/>
            <person name="Shi M."/>
            <person name="Bucek A."/>
            <person name="Bourguignon T."/>
            <person name="Lo N."/>
            <person name="Holmes E.C."/>
        </authorList>
    </citation>
    <scope>NUCLEOTIDE SEQUENCE</scope>
    <source>
        <strain evidence="2">2v_20</strain>
    </source>
</reference>
<accession>A0A894KQR2</accession>
<evidence type="ECO:0000256" key="1">
    <source>
        <dbReference type="SAM" id="MobiDB-lite"/>
    </source>
</evidence>
<sequence length="251" mass="29169">MEQKVPPETTKTPQMPPPQTVTGVVEQEGQDIAPLKLVPEFVEPQTDFWCWVLTRDLTLTSNGSITSFSFDFPSDLMARYWPTFLMSSSKWCNFVPLFRFWIVKPPRVVGRIHLRYRPLDTMDGAAYDVPLRDINYEWDLAKSDYIDVPMTSFGTSMNMRPTFIQRTPKPDETTWNTACIVPPPINWEFGRIYLNVAQPMKAGSVFPDTYTVIVLVKFMNIEMFEIGDFRWHYSNQITPIWNTGNNLPYPF</sequence>
<feature type="compositionally biased region" description="Low complexity" evidence="1">
    <location>
        <begin position="1"/>
        <end position="13"/>
    </location>
</feature>
<evidence type="ECO:0000313" key="2">
    <source>
        <dbReference type="EMBL" id="QRW42900.1"/>
    </source>
</evidence>
<protein>
    <submittedName>
        <fullName evidence="2">Uncharacterized protein</fullName>
    </submittedName>
</protein>
<feature type="region of interest" description="Disordered" evidence="1">
    <location>
        <begin position="1"/>
        <end position="20"/>
    </location>
</feature>
<organism evidence="2">
    <name type="scientific">Nuksystermes virus</name>
    <dbReference type="NCBI Taxonomy" id="2796622"/>
    <lineage>
        <taxon>Viruses</taxon>
        <taxon>Riboviria</taxon>
    </lineage>
</organism>
<reference evidence="2" key="2">
    <citation type="submission" date="2020-09" db="EMBL/GenBank/DDBJ databases">
        <authorList>
            <person name="Le Lay C."/>
            <person name="Shi M."/>
            <person name="Bucek A."/>
            <person name="Bourguignon T."/>
            <person name="Lo N."/>
            <person name="Holmes E.C."/>
        </authorList>
    </citation>
    <scope>NUCLEOTIDE SEQUENCE</scope>
    <source>
        <strain evidence="2">2v_20</strain>
    </source>
</reference>
<dbReference type="EMBL" id="MW052145">
    <property type="protein sequence ID" value="QRW42900.1"/>
    <property type="molecule type" value="Genomic_RNA"/>
</dbReference>